<evidence type="ECO:0000256" key="1">
    <source>
        <dbReference type="SAM" id="MobiDB-lite"/>
    </source>
</evidence>
<evidence type="ECO:0000313" key="3">
    <source>
        <dbReference type="Proteomes" id="UP000278807"/>
    </source>
</evidence>
<sequence>MYEKGQTRTDPKPLSHPLSPSFSPSHLTPLYHQWSNLVQPKKTPLSLKGGKNLGLDSAGENTGDGDGDGRSAYCSKELADWLKRKYDARVLRKKEKKTGSQNSRKEEIPNPERHREMRKY</sequence>
<keyword evidence="3" id="KW-1185">Reference proteome</keyword>
<feature type="compositionally biased region" description="Basic and acidic residues" evidence="1">
    <location>
        <begin position="103"/>
        <end position="120"/>
    </location>
</feature>
<protein>
    <submittedName>
        <fullName evidence="4">Nuclear protein MDM1</fullName>
    </submittedName>
</protein>
<evidence type="ECO:0000313" key="2">
    <source>
        <dbReference type="EMBL" id="VDO13256.1"/>
    </source>
</evidence>
<reference evidence="2 3" key="2">
    <citation type="submission" date="2018-11" db="EMBL/GenBank/DDBJ databases">
        <authorList>
            <consortium name="Pathogen Informatics"/>
        </authorList>
    </citation>
    <scope>NUCLEOTIDE SEQUENCE [LARGE SCALE GENOMIC DNA]</scope>
</reference>
<dbReference type="EMBL" id="UZAE01014363">
    <property type="protein sequence ID" value="VDO13256.1"/>
    <property type="molecule type" value="Genomic_DNA"/>
</dbReference>
<accession>A0A0R3TXB8</accession>
<evidence type="ECO:0000313" key="4">
    <source>
        <dbReference type="WBParaSite" id="HNAJ_0001250601-mRNA-1"/>
    </source>
</evidence>
<feature type="region of interest" description="Disordered" evidence="1">
    <location>
        <begin position="89"/>
        <end position="120"/>
    </location>
</feature>
<dbReference type="Proteomes" id="UP000278807">
    <property type="component" value="Unassembled WGS sequence"/>
</dbReference>
<reference evidence="4" key="1">
    <citation type="submission" date="2017-02" db="UniProtKB">
        <authorList>
            <consortium name="WormBaseParasite"/>
        </authorList>
    </citation>
    <scope>IDENTIFICATION</scope>
</reference>
<feature type="region of interest" description="Disordered" evidence="1">
    <location>
        <begin position="1"/>
        <end position="28"/>
    </location>
</feature>
<gene>
    <name evidence="2" type="ORF">HNAJ_LOCUS12491</name>
</gene>
<feature type="compositionally biased region" description="Basic and acidic residues" evidence="1">
    <location>
        <begin position="1"/>
        <end position="13"/>
    </location>
</feature>
<feature type="region of interest" description="Disordered" evidence="1">
    <location>
        <begin position="42"/>
        <end position="72"/>
    </location>
</feature>
<name>A0A0R3TXB8_RODNA</name>
<organism evidence="4">
    <name type="scientific">Rodentolepis nana</name>
    <name type="common">Dwarf tapeworm</name>
    <name type="synonym">Hymenolepis nana</name>
    <dbReference type="NCBI Taxonomy" id="102285"/>
    <lineage>
        <taxon>Eukaryota</taxon>
        <taxon>Metazoa</taxon>
        <taxon>Spiralia</taxon>
        <taxon>Lophotrochozoa</taxon>
        <taxon>Platyhelminthes</taxon>
        <taxon>Cestoda</taxon>
        <taxon>Eucestoda</taxon>
        <taxon>Cyclophyllidea</taxon>
        <taxon>Hymenolepididae</taxon>
        <taxon>Rodentolepis</taxon>
    </lineage>
</organism>
<feature type="compositionally biased region" description="Low complexity" evidence="1">
    <location>
        <begin position="15"/>
        <end position="28"/>
    </location>
</feature>
<proteinExistence type="predicted"/>
<dbReference type="WBParaSite" id="HNAJ_0001250601-mRNA-1">
    <property type="protein sequence ID" value="HNAJ_0001250601-mRNA-1"/>
    <property type="gene ID" value="HNAJ_0001250601"/>
</dbReference>
<dbReference type="AlphaFoldDB" id="A0A0R3TXB8"/>